<dbReference type="EMBL" id="JBIUYY010000002">
    <property type="protein sequence ID" value="MFJ2820524.1"/>
    <property type="molecule type" value="Genomic_DNA"/>
</dbReference>
<dbReference type="Pfam" id="PF01580">
    <property type="entry name" value="FtsK_SpoIIIE"/>
    <property type="match status" value="1"/>
</dbReference>
<evidence type="ECO:0000259" key="5">
    <source>
        <dbReference type="PROSITE" id="PS50901"/>
    </source>
</evidence>
<gene>
    <name evidence="6" type="ORF">ACIO7M_05315</name>
</gene>
<organism evidence="6 7">
    <name type="scientific">Streptomyces toxytricini</name>
    <name type="common">Actinomyces toxytricini</name>
    <dbReference type="NCBI Taxonomy" id="67369"/>
    <lineage>
        <taxon>Bacteria</taxon>
        <taxon>Bacillati</taxon>
        <taxon>Actinomycetota</taxon>
        <taxon>Actinomycetes</taxon>
        <taxon>Kitasatosporales</taxon>
        <taxon>Streptomycetaceae</taxon>
        <taxon>Streptomyces</taxon>
    </lineage>
</organism>
<evidence type="ECO:0000256" key="1">
    <source>
        <dbReference type="ARBA" id="ARBA00022741"/>
    </source>
</evidence>
<dbReference type="PANTHER" id="PTHR22683">
    <property type="entry name" value="SPORULATION PROTEIN RELATED"/>
    <property type="match status" value="1"/>
</dbReference>
<comment type="caution">
    <text evidence="6">The sequence shown here is derived from an EMBL/GenBank/DDBJ whole genome shotgun (WGS) entry which is preliminary data.</text>
</comment>
<feature type="domain" description="FtsK" evidence="5">
    <location>
        <begin position="165"/>
        <end position="364"/>
    </location>
</feature>
<protein>
    <submittedName>
        <fullName evidence="6">FtsK/SpoIIIE domain-containing protein</fullName>
    </submittedName>
</protein>
<keyword evidence="1 3" id="KW-0547">Nucleotide-binding</keyword>
<evidence type="ECO:0000256" key="3">
    <source>
        <dbReference type="PROSITE-ProRule" id="PRU00289"/>
    </source>
</evidence>
<keyword evidence="7" id="KW-1185">Reference proteome</keyword>
<sequence>MDALKVALLLVAVVAPVLVFRWRRPAWYWMAFGIVFAVVRVLVRYRSVMEACGLTVPPPRWRLTLARWSRREVPEWRAPRILRIRPTRTGLVLRLRLRPGQDAYDFSAASDRLRHSLAMYNVIAKEVRSGVVELRMTGYDVLKRVRMPAVRDEHPMCVPVALREDGQVFCRDYLQVPHALNVGATQSGKSVYLRNLVVGLATHRVALVGIDCKNGVELAPLARRFTALADNPETAADVLAALVRYMSRIYDLIRREQGISLDVPDAEITANIWDLPRHLRPVPVVLLVDEVAELALYVTKDEERRRDQIITDLVRLAQLGRAAGIYLEICGQRFGSELGKGITMLRAQLTGRTAHRVNDETSANMAFGDIAQDAALATVRIAADRPGTAVAGDSSGGWVRIRTPHLSIRRAVDVCNANAHRTPDIGELAPFRPAVPVPPLTGKVLPKSTSASAF</sequence>
<feature type="binding site" evidence="3">
    <location>
        <begin position="183"/>
        <end position="190"/>
    </location>
    <ligand>
        <name>ATP</name>
        <dbReference type="ChEBI" id="CHEBI:30616"/>
    </ligand>
</feature>
<keyword evidence="4" id="KW-1133">Transmembrane helix</keyword>
<dbReference type="InterPro" id="IPR027417">
    <property type="entry name" value="P-loop_NTPase"/>
</dbReference>
<dbReference type="PROSITE" id="PS50901">
    <property type="entry name" value="FTSK"/>
    <property type="match status" value="1"/>
</dbReference>
<accession>A0ABW8EBC6</accession>
<keyword evidence="2 3" id="KW-0067">ATP-binding</keyword>
<dbReference type="InterPro" id="IPR050206">
    <property type="entry name" value="FtsK/SpoIIIE/SftA"/>
</dbReference>
<keyword evidence="4" id="KW-0472">Membrane</keyword>
<dbReference type="Proteomes" id="UP001617351">
    <property type="component" value="Unassembled WGS sequence"/>
</dbReference>
<feature type="transmembrane region" description="Helical" evidence="4">
    <location>
        <begin position="26"/>
        <end position="43"/>
    </location>
</feature>
<dbReference type="Gene3D" id="3.40.50.300">
    <property type="entry name" value="P-loop containing nucleotide triphosphate hydrolases"/>
    <property type="match status" value="1"/>
</dbReference>
<dbReference type="InterPro" id="IPR002543">
    <property type="entry name" value="FtsK_dom"/>
</dbReference>
<name>A0ABW8EBC6_STRT5</name>
<dbReference type="RefSeq" id="WP_402377866.1">
    <property type="nucleotide sequence ID" value="NZ_JBIUYY010000002.1"/>
</dbReference>
<evidence type="ECO:0000256" key="4">
    <source>
        <dbReference type="SAM" id="Phobius"/>
    </source>
</evidence>
<evidence type="ECO:0000313" key="7">
    <source>
        <dbReference type="Proteomes" id="UP001617351"/>
    </source>
</evidence>
<proteinExistence type="predicted"/>
<dbReference type="PANTHER" id="PTHR22683:SF41">
    <property type="entry name" value="DNA TRANSLOCASE FTSK"/>
    <property type="match status" value="1"/>
</dbReference>
<dbReference type="SUPFAM" id="SSF52540">
    <property type="entry name" value="P-loop containing nucleoside triphosphate hydrolases"/>
    <property type="match status" value="1"/>
</dbReference>
<evidence type="ECO:0000313" key="6">
    <source>
        <dbReference type="EMBL" id="MFJ2820524.1"/>
    </source>
</evidence>
<evidence type="ECO:0000256" key="2">
    <source>
        <dbReference type="ARBA" id="ARBA00022840"/>
    </source>
</evidence>
<reference evidence="6 7" key="1">
    <citation type="submission" date="2024-10" db="EMBL/GenBank/DDBJ databases">
        <title>The Natural Products Discovery Center: Release of the First 8490 Sequenced Strains for Exploring Actinobacteria Biosynthetic Diversity.</title>
        <authorList>
            <person name="Kalkreuter E."/>
            <person name="Kautsar S.A."/>
            <person name="Yang D."/>
            <person name="Bader C.D."/>
            <person name="Teijaro C.N."/>
            <person name="Fluegel L."/>
            <person name="Davis C.M."/>
            <person name="Simpson J.R."/>
            <person name="Lauterbach L."/>
            <person name="Steele A.D."/>
            <person name="Gui C."/>
            <person name="Meng S."/>
            <person name="Li G."/>
            <person name="Viehrig K."/>
            <person name="Ye F."/>
            <person name="Su P."/>
            <person name="Kiefer A.F."/>
            <person name="Nichols A."/>
            <person name="Cepeda A.J."/>
            <person name="Yan W."/>
            <person name="Fan B."/>
            <person name="Jiang Y."/>
            <person name="Adhikari A."/>
            <person name="Zheng C.-J."/>
            <person name="Schuster L."/>
            <person name="Cowan T.M."/>
            <person name="Smanski M.J."/>
            <person name="Chevrette M.G."/>
            <person name="De Carvalho L.P.S."/>
            <person name="Shen B."/>
        </authorList>
    </citation>
    <scope>NUCLEOTIDE SEQUENCE [LARGE SCALE GENOMIC DNA]</scope>
    <source>
        <strain evidence="6 7">NPDC087220</strain>
    </source>
</reference>
<keyword evidence="4" id="KW-0812">Transmembrane</keyword>